<dbReference type="SMART" id="SM00198">
    <property type="entry name" value="SCP"/>
    <property type="match status" value="1"/>
</dbReference>
<evidence type="ECO:0000313" key="4">
    <source>
        <dbReference type="Proteomes" id="UP000001072"/>
    </source>
</evidence>
<dbReference type="Gene3D" id="3.40.33.10">
    <property type="entry name" value="CAP"/>
    <property type="match status" value="1"/>
</dbReference>
<dbReference type="eggNOG" id="KOG3017">
    <property type="taxonomic scope" value="Eukaryota"/>
</dbReference>
<protein>
    <recommendedName>
        <fullName evidence="2">SCP domain-containing protein</fullName>
    </recommendedName>
</protein>
<dbReference type="SUPFAM" id="SSF55797">
    <property type="entry name" value="PR-1-like"/>
    <property type="match status" value="1"/>
</dbReference>
<dbReference type="EMBL" id="GL883097">
    <property type="protein sequence ID" value="EGG09350.1"/>
    <property type="molecule type" value="Genomic_DNA"/>
</dbReference>
<feature type="compositionally biased region" description="Basic and acidic residues" evidence="1">
    <location>
        <begin position="183"/>
        <end position="272"/>
    </location>
</feature>
<feature type="region of interest" description="Disordered" evidence="1">
    <location>
        <begin position="134"/>
        <end position="322"/>
    </location>
</feature>
<evidence type="ECO:0000256" key="1">
    <source>
        <dbReference type="SAM" id="MobiDB-lite"/>
    </source>
</evidence>
<sequence length="483" mass="55220">MKTNAQQNVDHIEKRLEAFKTQMNEGRTLVQAAKWTKEILRQGNHCAQSPQDVNHIEQRLQAFKTQMEGGRTPIQEARWTKAILQKEKYAMNSKQDVDHIEKRLEAFKGQMDEGRTLIQAAKWTKAILQQENDSMNLSRDLEDDKECTDEQQEEEQDEKEDAEEQQEEQQEAEEEQQEQEAAEAQKQKDLAAEQKTKQEAIEKQKQEDLKKAKDAEDQAKLKEKAEKEKKDQEKKDQEKKNQEKKDQEKNEQEKKDQAQPSQKLEEVKKGESVKNPVPSHQLSTVIEATPKPNSQPVVQTGSTTSALSGTEQKHTADSSQFSSFEKYKHGSHEGESESVRWVAFHNSIRNKYFTPPVQWSEDLSAMAKKVSETCVFQHSHGDTGENIAAGEMDLGQVVHDWAYGNDESSVYDPQNPMYSHFTQIVWKRTTHIGCAYTDCETIKDVPWTGNSKFWVCEYNPPGNYAGEFIANVNAVKGGSPLTT</sequence>
<feature type="compositionally biased region" description="Polar residues" evidence="1">
    <location>
        <begin position="278"/>
        <end position="310"/>
    </location>
</feature>
<evidence type="ECO:0000313" key="3">
    <source>
        <dbReference type="EMBL" id="EGG09350.1"/>
    </source>
</evidence>
<dbReference type="PANTHER" id="PTHR10334">
    <property type="entry name" value="CYSTEINE-RICH SECRETORY PROTEIN-RELATED"/>
    <property type="match status" value="1"/>
</dbReference>
<dbReference type="InParanoid" id="F4RD77"/>
<dbReference type="KEGG" id="mlr:MELLADRAFT_103996"/>
<dbReference type="Proteomes" id="UP000001072">
    <property type="component" value="Unassembled WGS sequence"/>
</dbReference>
<dbReference type="Pfam" id="PF00188">
    <property type="entry name" value="CAP"/>
    <property type="match status" value="1"/>
</dbReference>
<proteinExistence type="predicted"/>
<dbReference type="RefSeq" id="XP_007407077.1">
    <property type="nucleotide sequence ID" value="XM_007407015.1"/>
</dbReference>
<dbReference type="InterPro" id="IPR035940">
    <property type="entry name" value="CAP_sf"/>
</dbReference>
<feature type="compositionally biased region" description="Acidic residues" evidence="1">
    <location>
        <begin position="141"/>
        <end position="181"/>
    </location>
</feature>
<dbReference type="GeneID" id="18922132"/>
<dbReference type="HOGENOM" id="CLU_565081_0_0_1"/>
<organism evidence="4">
    <name type="scientific">Melampsora larici-populina (strain 98AG31 / pathotype 3-4-7)</name>
    <name type="common">Poplar leaf rust fungus</name>
    <dbReference type="NCBI Taxonomy" id="747676"/>
    <lineage>
        <taxon>Eukaryota</taxon>
        <taxon>Fungi</taxon>
        <taxon>Dikarya</taxon>
        <taxon>Basidiomycota</taxon>
        <taxon>Pucciniomycotina</taxon>
        <taxon>Pucciniomycetes</taxon>
        <taxon>Pucciniales</taxon>
        <taxon>Melampsoraceae</taxon>
        <taxon>Melampsora</taxon>
    </lineage>
</organism>
<accession>F4RD77</accession>
<evidence type="ECO:0000259" key="2">
    <source>
        <dbReference type="SMART" id="SM00198"/>
    </source>
</evidence>
<dbReference type="VEuPathDB" id="FungiDB:MELLADRAFT_103996"/>
<gene>
    <name evidence="3" type="ORF">MELLADRAFT_103996</name>
</gene>
<dbReference type="OrthoDB" id="337038at2759"/>
<reference evidence="4" key="1">
    <citation type="journal article" date="2011" name="Proc. Natl. Acad. Sci. U.S.A.">
        <title>Obligate biotrophy features unraveled by the genomic analysis of rust fungi.</title>
        <authorList>
            <person name="Duplessis S."/>
            <person name="Cuomo C.A."/>
            <person name="Lin Y.-C."/>
            <person name="Aerts A."/>
            <person name="Tisserant E."/>
            <person name="Veneault-Fourrey C."/>
            <person name="Joly D.L."/>
            <person name="Hacquard S."/>
            <person name="Amselem J."/>
            <person name="Cantarel B.L."/>
            <person name="Chiu R."/>
            <person name="Coutinho P.M."/>
            <person name="Feau N."/>
            <person name="Field M."/>
            <person name="Frey P."/>
            <person name="Gelhaye E."/>
            <person name="Goldberg J."/>
            <person name="Grabherr M.G."/>
            <person name="Kodira C.D."/>
            <person name="Kohler A."/>
            <person name="Kuees U."/>
            <person name="Lindquist E.A."/>
            <person name="Lucas S.M."/>
            <person name="Mago R."/>
            <person name="Mauceli E."/>
            <person name="Morin E."/>
            <person name="Murat C."/>
            <person name="Pangilinan J.L."/>
            <person name="Park R."/>
            <person name="Pearson M."/>
            <person name="Quesneville H."/>
            <person name="Rouhier N."/>
            <person name="Sakthikumar S."/>
            <person name="Salamov A.A."/>
            <person name="Schmutz J."/>
            <person name="Selles B."/>
            <person name="Shapiro H."/>
            <person name="Tanguay P."/>
            <person name="Tuskan G.A."/>
            <person name="Henrissat B."/>
            <person name="Van de Peer Y."/>
            <person name="Rouze P."/>
            <person name="Ellis J.G."/>
            <person name="Dodds P.N."/>
            <person name="Schein J.E."/>
            <person name="Zhong S."/>
            <person name="Hamelin R.C."/>
            <person name="Grigoriev I.V."/>
            <person name="Szabo L.J."/>
            <person name="Martin F."/>
        </authorList>
    </citation>
    <scope>NUCLEOTIDE SEQUENCE [LARGE SCALE GENOMIC DNA]</scope>
    <source>
        <strain evidence="4">98AG31 / pathotype 3-4-7</strain>
    </source>
</reference>
<name>F4RD77_MELLP</name>
<dbReference type="PRINTS" id="PR00837">
    <property type="entry name" value="V5TPXLIKE"/>
</dbReference>
<feature type="domain" description="SCP" evidence="2">
    <location>
        <begin position="336"/>
        <end position="466"/>
    </location>
</feature>
<dbReference type="InterPro" id="IPR014044">
    <property type="entry name" value="CAP_dom"/>
</dbReference>
<dbReference type="AlphaFoldDB" id="F4RD77"/>
<keyword evidence="4" id="KW-1185">Reference proteome</keyword>
<dbReference type="InterPro" id="IPR001283">
    <property type="entry name" value="CRISP-related"/>
</dbReference>